<dbReference type="Pfam" id="PF00534">
    <property type="entry name" value="Glycos_transf_1"/>
    <property type="match status" value="1"/>
</dbReference>
<dbReference type="InParanoid" id="A0A259U3M4"/>
<dbReference type="InterPro" id="IPR050194">
    <property type="entry name" value="Glycosyltransferase_grp1"/>
</dbReference>
<accession>A0A259U3M4</accession>
<sequence length="397" mass="43357">MRIYVHDYAGHPFQVQLSRALAGRGHTVAHGYSSTNLTPQGALARRDDDPETFAPDPIALDNPVDKAARSFSGLVKRRQTERLYGTSLVQSVAAFKPDVILAANTPVDALAPVQRWASRRGVRFVNWLQDILSVGTDRFLRQKLPVIGGMVGRAYMARERRLLLGADAIVAITEGFRPLLTEWGIPARQVHVVENWAPLEEMPPRPKNNPWAQSLGLEDKRVVLYAGTLGMKHNPELLLSLARQMENDPDARVVVVSEGAGAEWLRSSSPPANLLLLPFQAFEDLPDVHGTADVLAAILEPDAGVYSVPSKVLSYLCAARPVLLAVPPENLAAQIVRREEAGVVVPPTAPSAFGIEGQRLLADEELRGAMAARARAYAERTFDIEAIADRFEVILSA</sequence>
<protein>
    <recommendedName>
        <fullName evidence="5">Glycosyltransferase subfamily 4-like N-terminal domain-containing protein</fullName>
    </recommendedName>
</protein>
<dbReference type="EMBL" id="MQWB01000001">
    <property type="protein sequence ID" value="OZC04623.1"/>
    <property type="molecule type" value="Genomic_DNA"/>
</dbReference>
<dbReference type="PANTHER" id="PTHR45947">
    <property type="entry name" value="SULFOQUINOVOSYL TRANSFERASE SQD2"/>
    <property type="match status" value="1"/>
</dbReference>
<dbReference type="CDD" id="cd03794">
    <property type="entry name" value="GT4_WbuB-like"/>
    <property type="match status" value="1"/>
</dbReference>
<dbReference type="InterPro" id="IPR028098">
    <property type="entry name" value="Glyco_trans_4-like_N"/>
</dbReference>
<dbReference type="SUPFAM" id="SSF53756">
    <property type="entry name" value="UDP-Glycosyltransferase/glycogen phosphorylase"/>
    <property type="match status" value="1"/>
</dbReference>
<feature type="domain" description="Glycosyltransferase subfamily 4-like N-terminal" evidence="2">
    <location>
        <begin position="16"/>
        <end position="196"/>
    </location>
</feature>
<reference evidence="3 4" key="1">
    <citation type="submission" date="2016-11" db="EMBL/GenBank/DDBJ databases">
        <title>Study of marine rhodopsin-containing bacteria.</title>
        <authorList>
            <person name="Yoshizawa S."/>
            <person name="Kumagai Y."/>
            <person name="Kogure K."/>
        </authorList>
    </citation>
    <scope>NUCLEOTIDE SEQUENCE [LARGE SCALE GENOMIC DNA]</scope>
    <source>
        <strain evidence="3 4">SG-29</strain>
    </source>
</reference>
<comment type="caution">
    <text evidence="3">The sequence shown here is derived from an EMBL/GenBank/DDBJ whole genome shotgun (WGS) entry which is preliminary data.</text>
</comment>
<evidence type="ECO:0000313" key="3">
    <source>
        <dbReference type="EMBL" id="OZC04623.1"/>
    </source>
</evidence>
<feature type="domain" description="Glycosyl transferase family 1" evidence="1">
    <location>
        <begin position="213"/>
        <end position="375"/>
    </location>
</feature>
<proteinExistence type="predicted"/>
<dbReference type="OrthoDB" id="791981at2"/>
<dbReference type="GO" id="GO:0016758">
    <property type="term" value="F:hexosyltransferase activity"/>
    <property type="evidence" value="ECO:0007669"/>
    <property type="project" value="TreeGrafter"/>
</dbReference>
<dbReference type="AlphaFoldDB" id="A0A259U3M4"/>
<dbReference type="PANTHER" id="PTHR45947:SF3">
    <property type="entry name" value="SULFOQUINOVOSYL TRANSFERASE SQD2"/>
    <property type="match status" value="1"/>
</dbReference>
<evidence type="ECO:0008006" key="5">
    <source>
        <dbReference type="Google" id="ProtNLM"/>
    </source>
</evidence>
<keyword evidence="4" id="KW-1185">Reference proteome</keyword>
<dbReference type="RefSeq" id="WP_143536788.1">
    <property type="nucleotide sequence ID" value="NZ_MQWB01000001.1"/>
</dbReference>
<evidence type="ECO:0000259" key="2">
    <source>
        <dbReference type="Pfam" id="PF13579"/>
    </source>
</evidence>
<dbReference type="Proteomes" id="UP000216446">
    <property type="component" value="Unassembled WGS sequence"/>
</dbReference>
<evidence type="ECO:0000313" key="4">
    <source>
        <dbReference type="Proteomes" id="UP000216446"/>
    </source>
</evidence>
<dbReference type="Gene3D" id="3.40.50.2000">
    <property type="entry name" value="Glycogen Phosphorylase B"/>
    <property type="match status" value="2"/>
</dbReference>
<dbReference type="InterPro" id="IPR001296">
    <property type="entry name" value="Glyco_trans_1"/>
</dbReference>
<organism evidence="3 4">
    <name type="scientific">Rubricoccus marinus</name>
    <dbReference type="NCBI Taxonomy" id="716817"/>
    <lineage>
        <taxon>Bacteria</taxon>
        <taxon>Pseudomonadati</taxon>
        <taxon>Rhodothermota</taxon>
        <taxon>Rhodothermia</taxon>
        <taxon>Rhodothermales</taxon>
        <taxon>Rubricoccaceae</taxon>
        <taxon>Rubricoccus</taxon>
    </lineage>
</organism>
<dbReference type="FunCoup" id="A0A259U3M4">
    <property type="interactions" value="48"/>
</dbReference>
<name>A0A259U3M4_9BACT</name>
<evidence type="ECO:0000259" key="1">
    <source>
        <dbReference type="Pfam" id="PF00534"/>
    </source>
</evidence>
<dbReference type="Pfam" id="PF13579">
    <property type="entry name" value="Glyco_trans_4_4"/>
    <property type="match status" value="1"/>
</dbReference>
<gene>
    <name evidence="3" type="ORF">BSZ36_06440</name>
</gene>